<protein>
    <recommendedName>
        <fullName evidence="2">Lipoprotein</fullName>
    </recommendedName>
</protein>
<name>B0SWG3_CAUSK</name>
<dbReference type="STRING" id="366602.Caul_1030"/>
<reference evidence="1" key="1">
    <citation type="submission" date="2008-01" db="EMBL/GenBank/DDBJ databases">
        <title>Complete sequence of chromosome of Caulobacter sp. K31.</title>
        <authorList>
            <consortium name="US DOE Joint Genome Institute"/>
            <person name="Copeland A."/>
            <person name="Lucas S."/>
            <person name="Lapidus A."/>
            <person name="Barry K."/>
            <person name="Glavina del Rio T."/>
            <person name="Dalin E."/>
            <person name="Tice H."/>
            <person name="Pitluck S."/>
            <person name="Bruce D."/>
            <person name="Goodwin L."/>
            <person name="Thompson L.S."/>
            <person name="Brettin T."/>
            <person name="Detter J.C."/>
            <person name="Han C."/>
            <person name="Schmutz J."/>
            <person name="Larimer F."/>
            <person name="Land M."/>
            <person name="Hauser L."/>
            <person name="Kyrpides N."/>
            <person name="Kim E."/>
            <person name="Stephens C."/>
            <person name="Richardson P."/>
        </authorList>
    </citation>
    <scope>NUCLEOTIDE SEQUENCE [LARGE SCALE GENOMIC DNA]</scope>
    <source>
        <strain evidence="1">K31</strain>
    </source>
</reference>
<organism evidence="1">
    <name type="scientific">Caulobacter sp. (strain K31)</name>
    <dbReference type="NCBI Taxonomy" id="366602"/>
    <lineage>
        <taxon>Bacteria</taxon>
        <taxon>Pseudomonadati</taxon>
        <taxon>Pseudomonadota</taxon>
        <taxon>Alphaproteobacteria</taxon>
        <taxon>Caulobacterales</taxon>
        <taxon>Caulobacteraceae</taxon>
        <taxon>Caulobacter</taxon>
    </lineage>
</organism>
<dbReference type="KEGG" id="cak:Caul_1030"/>
<sequence precursor="true">MMDMKRTILITLALLSLAGCGNKDDWTAFVFPDQSNIPHAGDVEPFIYGKYPTFEACQTAAIDAVRASDAQTGMTGDYECGFKCSHRDNMGGLLVCKEDRK</sequence>
<dbReference type="eggNOG" id="ENOG502ZYS0">
    <property type="taxonomic scope" value="Bacteria"/>
</dbReference>
<proteinExistence type="predicted"/>
<dbReference type="HOGENOM" id="CLU_183041_0_0_5"/>
<evidence type="ECO:0008006" key="2">
    <source>
        <dbReference type="Google" id="ProtNLM"/>
    </source>
</evidence>
<dbReference type="AlphaFoldDB" id="B0SWG3"/>
<accession>B0SWG3</accession>
<gene>
    <name evidence="1" type="ordered locus">Caul_1030</name>
</gene>
<dbReference type="EMBL" id="CP000927">
    <property type="protein sequence ID" value="ABZ70160.1"/>
    <property type="molecule type" value="Genomic_DNA"/>
</dbReference>
<dbReference type="PROSITE" id="PS51257">
    <property type="entry name" value="PROKAR_LIPOPROTEIN"/>
    <property type="match status" value="1"/>
</dbReference>
<evidence type="ECO:0000313" key="1">
    <source>
        <dbReference type="EMBL" id="ABZ70160.1"/>
    </source>
</evidence>